<organism evidence="9 10">
    <name type="scientific">Cupriavidus numazuensis</name>
    <dbReference type="NCBI Taxonomy" id="221992"/>
    <lineage>
        <taxon>Bacteria</taxon>
        <taxon>Pseudomonadati</taxon>
        <taxon>Pseudomonadota</taxon>
        <taxon>Betaproteobacteria</taxon>
        <taxon>Burkholderiales</taxon>
        <taxon>Burkholderiaceae</taxon>
        <taxon>Cupriavidus</taxon>
    </lineage>
</organism>
<dbReference type="InterPro" id="IPR052156">
    <property type="entry name" value="BCAA_Transport_ATP-bd_LivF"/>
</dbReference>
<keyword evidence="3" id="KW-1003">Cell membrane</keyword>
<keyword evidence="5" id="KW-0547">Nucleotide-binding</keyword>
<evidence type="ECO:0000313" key="9">
    <source>
        <dbReference type="EMBL" id="CAG2160367.1"/>
    </source>
</evidence>
<feature type="domain" description="ABC transporter" evidence="8">
    <location>
        <begin position="2"/>
        <end position="234"/>
    </location>
</feature>
<dbReference type="InterPro" id="IPR003439">
    <property type="entry name" value="ABC_transporter-like_ATP-bd"/>
</dbReference>
<comment type="caution">
    <text evidence="9">The sequence shown here is derived from an EMBL/GenBank/DDBJ whole genome shotgun (WGS) entry which is preliminary data.</text>
</comment>
<dbReference type="RefSeq" id="WP_211958189.1">
    <property type="nucleotide sequence ID" value="NZ_CAJPVI010000079.1"/>
</dbReference>
<keyword evidence="4" id="KW-0997">Cell inner membrane</keyword>
<evidence type="ECO:0000256" key="7">
    <source>
        <dbReference type="ARBA" id="ARBA00022970"/>
    </source>
</evidence>
<evidence type="ECO:0000256" key="5">
    <source>
        <dbReference type="ARBA" id="ARBA00022741"/>
    </source>
</evidence>
<dbReference type="EMBL" id="CAJPVI010000079">
    <property type="protein sequence ID" value="CAG2160367.1"/>
    <property type="molecule type" value="Genomic_DNA"/>
</dbReference>
<reference evidence="9 10" key="1">
    <citation type="submission" date="2021-03" db="EMBL/GenBank/DDBJ databases">
        <authorList>
            <person name="Peeters C."/>
        </authorList>
    </citation>
    <scope>NUCLEOTIDE SEQUENCE [LARGE SCALE GENOMIC DNA]</scope>
    <source>
        <strain evidence="9 10">LMG 26411</strain>
    </source>
</reference>
<keyword evidence="4" id="KW-0472">Membrane</keyword>
<keyword evidence="10" id="KW-1185">Reference proteome</keyword>
<name>A0ABN7QDL3_9BURK</name>
<dbReference type="Gene3D" id="3.40.50.300">
    <property type="entry name" value="P-loop containing nucleotide triphosphate hydrolases"/>
    <property type="match status" value="1"/>
</dbReference>
<evidence type="ECO:0000256" key="1">
    <source>
        <dbReference type="ARBA" id="ARBA00005417"/>
    </source>
</evidence>
<evidence type="ECO:0000256" key="6">
    <source>
        <dbReference type="ARBA" id="ARBA00022840"/>
    </source>
</evidence>
<evidence type="ECO:0000259" key="8">
    <source>
        <dbReference type="PROSITE" id="PS50893"/>
    </source>
</evidence>
<dbReference type="PROSITE" id="PS50893">
    <property type="entry name" value="ABC_TRANSPORTER_2"/>
    <property type="match status" value="1"/>
</dbReference>
<dbReference type="SMART" id="SM00382">
    <property type="entry name" value="AAA"/>
    <property type="match status" value="1"/>
</dbReference>
<comment type="similarity">
    <text evidence="1">Belongs to the ABC transporter superfamily.</text>
</comment>
<dbReference type="GO" id="GO:0005524">
    <property type="term" value="F:ATP binding"/>
    <property type="evidence" value="ECO:0007669"/>
    <property type="project" value="UniProtKB-KW"/>
</dbReference>
<gene>
    <name evidence="9" type="primary">livF_21</name>
    <name evidence="9" type="ORF">LMG26411_07433</name>
</gene>
<evidence type="ECO:0000256" key="3">
    <source>
        <dbReference type="ARBA" id="ARBA00022475"/>
    </source>
</evidence>
<dbReference type="SUPFAM" id="SSF52540">
    <property type="entry name" value="P-loop containing nucleoside triphosphate hydrolases"/>
    <property type="match status" value="1"/>
</dbReference>
<keyword evidence="6 9" id="KW-0067">ATP-binding</keyword>
<dbReference type="Proteomes" id="UP000672657">
    <property type="component" value="Unassembled WGS sequence"/>
</dbReference>
<evidence type="ECO:0000313" key="10">
    <source>
        <dbReference type="Proteomes" id="UP000672657"/>
    </source>
</evidence>
<evidence type="ECO:0000256" key="4">
    <source>
        <dbReference type="ARBA" id="ARBA00022519"/>
    </source>
</evidence>
<dbReference type="CDD" id="cd03224">
    <property type="entry name" value="ABC_TM1139_LivF_branched"/>
    <property type="match status" value="1"/>
</dbReference>
<dbReference type="InterPro" id="IPR003593">
    <property type="entry name" value="AAA+_ATPase"/>
</dbReference>
<keyword evidence="7" id="KW-0029">Amino-acid transport</keyword>
<accession>A0ABN7QDL3</accession>
<dbReference type="InterPro" id="IPR027417">
    <property type="entry name" value="P-loop_NTPase"/>
</dbReference>
<dbReference type="PANTHER" id="PTHR43820:SF2">
    <property type="entry name" value="ABC TRANSPORTER ATP-BINDING PROTEIN"/>
    <property type="match status" value="1"/>
</dbReference>
<keyword evidence="2" id="KW-0813">Transport</keyword>
<protein>
    <submittedName>
        <fullName evidence="9">High-affinity branched-chain amino acid transport ATP-binding protein LivF</fullName>
    </submittedName>
</protein>
<proteinExistence type="inferred from homology"/>
<evidence type="ECO:0000256" key="2">
    <source>
        <dbReference type="ARBA" id="ARBA00022448"/>
    </source>
</evidence>
<sequence>MLEIDGLDARYGDSQVLYGVSLHVAKGQGVALLGRNGAGKTTLLKSIAGGGPKANGTARLRSADLLPLPTHRRARLGLALVPEERGIFAHMTVEENLLLARHACAPPRESLRLGQLYDLFPELFKLRARMGNQLSGGQQQILAVARGLMSSPDCLLLDEPTEGVAPLLVQEMATQINKAINARGTALLLTEQCIWFSRACTEYVYVVDSGRIVFSGSWGEFDRQPEIVTRYLAI</sequence>
<dbReference type="PANTHER" id="PTHR43820">
    <property type="entry name" value="HIGH-AFFINITY BRANCHED-CHAIN AMINO ACID TRANSPORT ATP-BINDING PROTEIN LIVF"/>
    <property type="match status" value="1"/>
</dbReference>
<dbReference type="Pfam" id="PF00005">
    <property type="entry name" value="ABC_tran"/>
    <property type="match status" value="1"/>
</dbReference>